<dbReference type="AlphaFoldDB" id="A0AAW1NMX7"/>
<keyword evidence="3" id="KW-0175">Coiled coil</keyword>
<evidence type="ECO:0000256" key="2">
    <source>
        <dbReference type="ARBA" id="ARBA00023194"/>
    </source>
</evidence>
<dbReference type="InterPro" id="IPR050411">
    <property type="entry name" value="AlphaKG_dependent_hydroxylases"/>
</dbReference>
<dbReference type="Gene3D" id="3.60.130.10">
    <property type="entry name" value="Clavaminate synthase-like"/>
    <property type="match status" value="1"/>
</dbReference>
<organism evidence="5 6">
    <name type="scientific">Symbiochloris irregularis</name>
    <dbReference type="NCBI Taxonomy" id="706552"/>
    <lineage>
        <taxon>Eukaryota</taxon>
        <taxon>Viridiplantae</taxon>
        <taxon>Chlorophyta</taxon>
        <taxon>core chlorophytes</taxon>
        <taxon>Trebouxiophyceae</taxon>
        <taxon>Trebouxiales</taxon>
        <taxon>Trebouxiaceae</taxon>
        <taxon>Symbiochloris</taxon>
    </lineage>
</organism>
<evidence type="ECO:0000313" key="5">
    <source>
        <dbReference type="EMBL" id="KAK9785774.1"/>
    </source>
</evidence>
<sequence>MVPGLHLTATSKQPPHVEPFTLVPEDSPTVWYGGELDPKELEYHLTKDDLQELEETIKKVDAARIKLEDVTKEQFPLPKLGPKLKAIHDDLLFGRGIRVLKGLPLGPPHSQRHAAVTIWLLSEYFGKQQPLTASGHLIGHVKYDDGRLKRTSNLSQVPLGYHADNSDIVFLACRSQAKTGGKSSCVSSHALHNEILKRRPDLHKVLGTLFFQDRGDWWPAGTPPYYVSPFFHYHAGTLGVQEVRPNLDDAAKLSPHVPKPTAIQKEALAFVQEVAREERLRFDYQLTSGDLLLNHNITTFHSRGTWEDGETEEEKRHMLRIWIASPNGWPLEPAYAERWVTTEIGKRGGLSCPGTRPHIAIEFEEYLADQQQWLRDYGSFATTDYLKGPSPAPTISLPVQENGEPFKLEGKLHQSVAVKAAA</sequence>
<dbReference type="PANTHER" id="PTHR10696:SF56">
    <property type="entry name" value="TAUD_TFDA-LIKE DOMAIN-CONTAINING PROTEIN"/>
    <property type="match status" value="1"/>
</dbReference>
<evidence type="ECO:0000313" key="6">
    <source>
        <dbReference type="Proteomes" id="UP001465755"/>
    </source>
</evidence>
<dbReference type="GO" id="GO:0016491">
    <property type="term" value="F:oxidoreductase activity"/>
    <property type="evidence" value="ECO:0007669"/>
    <property type="project" value="UniProtKB-KW"/>
</dbReference>
<protein>
    <recommendedName>
        <fullName evidence="4">TauD/TfdA-like domain-containing protein</fullName>
    </recommendedName>
</protein>
<accession>A0AAW1NMX7</accession>
<keyword evidence="6" id="KW-1185">Reference proteome</keyword>
<dbReference type="SUPFAM" id="SSF51197">
    <property type="entry name" value="Clavaminate synthase-like"/>
    <property type="match status" value="1"/>
</dbReference>
<dbReference type="InterPro" id="IPR042098">
    <property type="entry name" value="TauD-like_sf"/>
</dbReference>
<dbReference type="EMBL" id="JALJOQ010000292">
    <property type="protein sequence ID" value="KAK9785774.1"/>
    <property type="molecule type" value="Genomic_DNA"/>
</dbReference>
<name>A0AAW1NMX7_9CHLO</name>
<gene>
    <name evidence="5" type="ORF">WJX73_009817</name>
</gene>
<dbReference type="Pfam" id="PF02668">
    <property type="entry name" value="TauD"/>
    <property type="match status" value="1"/>
</dbReference>
<evidence type="ECO:0000256" key="3">
    <source>
        <dbReference type="SAM" id="Coils"/>
    </source>
</evidence>
<evidence type="ECO:0000256" key="1">
    <source>
        <dbReference type="ARBA" id="ARBA00023002"/>
    </source>
</evidence>
<feature type="coiled-coil region" evidence="3">
    <location>
        <begin position="43"/>
        <end position="73"/>
    </location>
</feature>
<feature type="domain" description="TauD/TfdA-like" evidence="4">
    <location>
        <begin position="70"/>
        <end position="322"/>
    </location>
</feature>
<comment type="caution">
    <text evidence="5">The sequence shown here is derived from an EMBL/GenBank/DDBJ whole genome shotgun (WGS) entry which is preliminary data.</text>
</comment>
<proteinExistence type="predicted"/>
<reference evidence="5 6" key="1">
    <citation type="journal article" date="2024" name="Nat. Commun.">
        <title>Phylogenomics reveals the evolutionary origins of lichenization in chlorophyte algae.</title>
        <authorList>
            <person name="Puginier C."/>
            <person name="Libourel C."/>
            <person name="Otte J."/>
            <person name="Skaloud P."/>
            <person name="Haon M."/>
            <person name="Grisel S."/>
            <person name="Petersen M."/>
            <person name="Berrin J.G."/>
            <person name="Delaux P.M."/>
            <person name="Dal Grande F."/>
            <person name="Keller J."/>
        </authorList>
    </citation>
    <scope>NUCLEOTIDE SEQUENCE [LARGE SCALE GENOMIC DNA]</scope>
    <source>
        <strain evidence="5 6">SAG 2036</strain>
    </source>
</reference>
<dbReference type="InterPro" id="IPR003819">
    <property type="entry name" value="TauD/TfdA-like"/>
</dbReference>
<keyword evidence="2" id="KW-0045">Antibiotic biosynthesis</keyword>
<dbReference type="GO" id="GO:0017000">
    <property type="term" value="P:antibiotic biosynthetic process"/>
    <property type="evidence" value="ECO:0007669"/>
    <property type="project" value="UniProtKB-KW"/>
</dbReference>
<dbReference type="Proteomes" id="UP001465755">
    <property type="component" value="Unassembled WGS sequence"/>
</dbReference>
<evidence type="ECO:0000259" key="4">
    <source>
        <dbReference type="Pfam" id="PF02668"/>
    </source>
</evidence>
<dbReference type="PANTHER" id="PTHR10696">
    <property type="entry name" value="GAMMA-BUTYROBETAINE HYDROXYLASE-RELATED"/>
    <property type="match status" value="1"/>
</dbReference>
<keyword evidence="1" id="KW-0560">Oxidoreductase</keyword>